<dbReference type="InterPro" id="IPR029752">
    <property type="entry name" value="D-isomer_DH_CS1"/>
</dbReference>
<dbReference type="PANTHER" id="PTHR42789:SF1">
    <property type="entry name" value="D-ISOMER SPECIFIC 2-HYDROXYACID DEHYDROGENASE FAMILY PROTEIN (AFU_ORTHOLOGUE AFUA_6G10090)"/>
    <property type="match status" value="1"/>
</dbReference>
<comment type="caution">
    <text evidence="8">The sequence shown here is derived from an EMBL/GenBank/DDBJ whole genome shotgun (WGS) entry which is preliminary data.</text>
</comment>
<dbReference type="CDD" id="cd12173">
    <property type="entry name" value="PGDH_4"/>
    <property type="match status" value="1"/>
</dbReference>
<name>A0A9D5Q4I1_9BACT</name>
<evidence type="ECO:0000256" key="1">
    <source>
        <dbReference type="ARBA" id="ARBA00005854"/>
    </source>
</evidence>
<dbReference type="Pfam" id="PF00389">
    <property type="entry name" value="2-Hacid_dh"/>
    <property type="match status" value="1"/>
</dbReference>
<evidence type="ECO:0000313" key="9">
    <source>
        <dbReference type="Proteomes" id="UP000649604"/>
    </source>
</evidence>
<dbReference type="PANTHER" id="PTHR42789">
    <property type="entry name" value="D-ISOMER SPECIFIC 2-HYDROXYACID DEHYDROGENASE FAMILY PROTEIN (AFU_ORTHOLOGUE AFUA_6G10090)"/>
    <property type="match status" value="1"/>
</dbReference>
<dbReference type="PROSITE" id="PS00065">
    <property type="entry name" value="D_2_HYDROXYACID_DH_1"/>
    <property type="match status" value="1"/>
</dbReference>
<feature type="domain" description="D-isomer specific 2-hydroxyacid dehydrogenase catalytic" evidence="6">
    <location>
        <begin position="7"/>
        <end position="315"/>
    </location>
</feature>
<keyword evidence="2" id="KW-0028">Amino-acid biosynthesis</keyword>
<evidence type="ECO:0000313" key="8">
    <source>
        <dbReference type="EMBL" id="MBD3323744.1"/>
    </source>
</evidence>
<dbReference type="Pfam" id="PF02826">
    <property type="entry name" value="2-Hacid_dh_C"/>
    <property type="match status" value="1"/>
</dbReference>
<evidence type="ECO:0000259" key="7">
    <source>
        <dbReference type="Pfam" id="PF02826"/>
    </source>
</evidence>
<comment type="similarity">
    <text evidence="1 5">Belongs to the D-isomer specific 2-hydroxyacid dehydrogenase family.</text>
</comment>
<dbReference type="InterPro" id="IPR050857">
    <property type="entry name" value="D-2-hydroxyacid_DH"/>
</dbReference>
<dbReference type="GO" id="GO:0008652">
    <property type="term" value="P:amino acid biosynthetic process"/>
    <property type="evidence" value="ECO:0007669"/>
    <property type="project" value="UniProtKB-KW"/>
</dbReference>
<feature type="domain" description="D-isomer specific 2-hydroxyacid dehydrogenase NAD-binding" evidence="7">
    <location>
        <begin position="106"/>
        <end position="282"/>
    </location>
</feature>
<accession>A0A9D5Q4I1</accession>
<organism evidence="8 9">
    <name type="scientific">candidate division KSB3 bacterium</name>
    <dbReference type="NCBI Taxonomy" id="2044937"/>
    <lineage>
        <taxon>Bacteria</taxon>
        <taxon>candidate division KSB3</taxon>
    </lineage>
</organism>
<proteinExistence type="inferred from homology"/>
<dbReference type="InterPro" id="IPR036291">
    <property type="entry name" value="NAD(P)-bd_dom_sf"/>
</dbReference>
<dbReference type="AlphaFoldDB" id="A0A9D5Q4I1"/>
<evidence type="ECO:0000256" key="2">
    <source>
        <dbReference type="ARBA" id="ARBA00022605"/>
    </source>
</evidence>
<dbReference type="InterPro" id="IPR029753">
    <property type="entry name" value="D-isomer_DH_CS"/>
</dbReference>
<dbReference type="GO" id="GO:0016616">
    <property type="term" value="F:oxidoreductase activity, acting on the CH-OH group of donors, NAD or NADP as acceptor"/>
    <property type="evidence" value="ECO:0007669"/>
    <property type="project" value="InterPro"/>
</dbReference>
<gene>
    <name evidence="8" type="ORF">GF339_04115</name>
</gene>
<keyword evidence="3 5" id="KW-0560">Oxidoreductase</keyword>
<dbReference type="PROSITE" id="PS00670">
    <property type="entry name" value="D_2_HYDROXYACID_DH_2"/>
    <property type="match status" value="1"/>
</dbReference>
<keyword evidence="4" id="KW-0520">NAD</keyword>
<dbReference type="FunFam" id="3.40.50.720:FF:000203">
    <property type="entry name" value="D-3-phosphoglycerate dehydrogenase (SerA)"/>
    <property type="match status" value="1"/>
</dbReference>
<dbReference type="SUPFAM" id="SSF52283">
    <property type="entry name" value="Formate/glycerate dehydrogenase catalytic domain-like"/>
    <property type="match status" value="1"/>
</dbReference>
<dbReference type="Proteomes" id="UP000649604">
    <property type="component" value="Unassembled WGS sequence"/>
</dbReference>
<evidence type="ECO:0000256" key="3">
    <source>
        <dbReference type="ARBA" id="ARBA00023002"/>
    </source>
</evidence>
<dbReference type="GO" id="GO:0051287">
    <property type="term" value="F:NAD binding"/>
    <property type="evidence" value="ECO:0007669"/>
    <property type="project" value="InterPro"/>
</dbReference>
<dbReference type="Gene3D" id="3.40.50.720">
    <property type="entry name" value="NAD(P)-binding Rossmann-like Domain"/>
    <property type="match status" value="2"/>
</dbReference>
<dbReference type="PROSITE" id="PS00671">
    <property type="entry name" value="D_2_HYDROXYACID_DH_3"/>
    <property type="match status" value="1"/>
</dbReference>
<evidence type="ECO:0000256" key="5">
    <source>
        <dbReference type="RuleBase" id="RU003719"/>
    </source>
</evidence>
<dbReference type="SUPFAM" id="SSF51735">
    <property type="entry name" value="NAD(P)-binding Rossmann-fold domains"/>
    <property type="match status" value="1"/>
</dbReference>
<dbReference type="InterPro" id="IPR006139">
    <property type="entry name" value="D-isomer_2_OHA_DH_cat_dom"/>
</dbReference>
<dbReference type="InterPro" id="IPR006140">
    <property type="entry name" value="D-isomer_DH_NAD-bd"/>
</dbReference>
<reference evidence="8" key="1">
    <citation type="submission" date="2019-11" db="EMBL/GenBank/DDBJ databases">
        <title>Microbial mats filling the niche in hypersaline microbial mats.</title>
        <authorList>
            <person name="Wong H.L."/>
            <person name="Macleod F.I."/>
            <person name="White R.A. III"/>
            <person name="Burns B.P."/>
        </authorList>
    </citation>
    <scope>NUCLEOTIDE SEQUENCE</scope>
    <source>
        <strain evidence="8">Rbin_158</strain>
    </source>
</reference>
<evidence type="ECO:0000259" key="6">
    <source>
        <dbReference type="Pfam" id="PF00389"/>
    </source>
</evidence>
<evidence type="ECO:0000256" key="4">
    <source>
        <dbReference type="ARBA" id="ARBA00023027"/>
    </source>
</evidence>
<sequence length="320" mass="34797">MAYTVFVPQPIAEEGTQFLRAHGYEVKMGSGWTEEIMKAEVQDCDAMLVRTALVTADVLKAGKQLKVVSRHGTGVDNIDIPTATELGIYVTNGPESNANSVAEQAIGMMIACARNYSLCDRSTRAGNFEIRDQIRGVDLEKKTVGIIGLGRVGKIVARKAKHGLDMNVVGYDPFVQHDQLSTEITLVDDVQDLLREADFVTLHLPSNPETKGIIGEHAFELMKPTAYIINTARGDLIDEAALVQALREHNIAGAGLDVYAQEPPPKDHPLFSLDNVMLTPHNSTLTKECVVRLAVHAAIGIDEVLSGKPPTWPVNTPKGR</sequence>
<protein>
    <submittedName>
        <fullName evidence="8">3-phosphoglycerate dehydrogenase</fullName>
    </submittedName>
</protein>
<dbReference type="EMBL" id="WJJP01000128">
    <property type="protein sequence ID" value="MBD3323744.1"/>
    <property type="molecule type" value="Genomic_DNA"/>
</dbReference>